<dbReference type="Pfam" id="PF20167">
    <property type="entry name" value="Transposase_32"/>
    <property type="match status" value="1"/>
</dbReference>
<comment type="caution">
    <text evidence="3">The sequence shown here is derived from an EMBL/GenBank/DDBJ whole genome shotgun (WGS) entry which is preliminary data.</text>
</comment>
<dbReference type="EMBL" id="JANJYI010000004">
    <property type="protein sequence ID" value="KAK2652012.1"/>
    <property type="molecule type" value="Genomic_DNA"/>
</dbReference>
<feature type="region of interest" description="Disordered" evidence="1">
    <location>
        <begin position="1"/>
        <end position="25"/>
    </location>
</feature>
<dbReference type="AlphaFoldDB" id="A0AAD9X3G3"/>
<evidence type="ECO:0000313" key="4">
    <source>
        <dbReference type="Proteomes" id="UP001280121"/>
    </source>
</evidence>
<evidence type="ECO:0000256" key="1">
    <source>
        <dbReference type="SAM" id="MobiDB-lite"/>
    </source>
</evidence>
<proteinExistence type="predicted"/>
<dbReference type="Proteomes" id="UP001280121">
    <property type="component" value="Unassembled WGS sequence"/>
</dbReference>
<feature type="compositionally biased region" description="Polar residues" evidence="1">
    <location>
        <begin position="1"/>
        <end position="20"/>
    </location>
</feature>
<evidence type="ECO:0000313" key="3">
    <source>
        <dbReference type="EMBL" id="KAK2652012.1"/>
    </source>
</evidence>
<evidence type="ECO:0000259" key="2">
    <source>
        <dbReference type="Pfam" id="PF20167"/>
    </source>
</evidence>
<name>A0AAD9X3G3_9ROSI</name>
<dbReference type="InterPro" id="IPR046796">
    <property type="entry name" value="Transposase_32_dom"/>
</dbReference>
<sequence>MARTKQTAKIDSSQTETGDSSHMGRLERLGRAQDKGNGQIPPCAENHDFPARIAKFSGKKFIPERGINWTELHETPIPGMVEAQGWGTFVQRPVQYCPQIVKECYAWVIEKNYSLGSSVLVSGREVRINSGDINRHYMTELSHTIAMFKGVPQFEIFSRMNIDLANSLVAQPMEFWNSRSNPIKQKRLLMEIAFWHIFISHSLRRADIVLRWLMR</sequence>
<keyword evidence="4" id="KW-1185">Reference proteome</keyword>
<gene>
    <name evidence="3" type="ORF">Ddye_011868</name>
</gene>
<organism evidence="3 4">
    <name type="scientific">Dipteronia dyeriana</name>
    <dbReference type="NCBI Taxonomy" id="168575"/>
    <lineage>
        <taxon>Eukaryota</taxon>
        <taxon>Viridiplantae</taxon>
        <taxon>Streptophyta</taxon>
        <taxon>Embryophyta</taxon>
        <taxon>Tracheophyta</taxon>
        <taxon>Spermatophyta</taxon>
        <taxon>Magnoliopsida</taxon>
        <taxon>eudicotyledons</taxon>
        <taxon>Gunneridae</taxon>
        <taxon>Pentapetalae</taxon>
        <taxon>rosids</taxon>
        <taxon>malvids</taxon>
        <taxon>Sapindales</taxon>
        <taxon>Sapindaceae</taxon>
        <taxon>Hippocastanoideae</taxon>
        <taxon>Acereae</taxon>
        <taxon>Dipteronia</taxon>
    </lineage>
</organism>
<feature type="domain" description="Putative plant transposon protein" evidence="2">
    <location>
        <begin position="84"/>
        <end position="203"/>
    </location>
</feature>
<protein>
    <recommendedName>
        <fullName evidence="2">Putative plant transposon protein domain-containing protein</fullName>
    </recommendedName>
</protein>
<reference evidence="3" key="1">
    <citation type="journal article" date="2023" name="Plant J.">
        <title>Genome sequences and population genomics provide insights into the demographic history, inbreeding, and mutation load of two 'living fossil' tree species of Dipteronia.</title>
        <authorList>
            <person name="Feng Y."/>
            <person name="Comes H.P."/>
            <person name="Chen J."/>
            <person name="Zhu S."/>
            <person name="Lu R."/>
            <person name="Zhang X."/>
            <person name="Li P."/>
            <person name="Qiu J."/>
            <person name="Olsen K.M."/>
            <person name="Qiu Y."/>
        </authorList>
    </citation>
    <scope>NUCLEOTIDE SEQUENCE</scope>
    <source>
        <strain evidence="3">KIB01</strain>
    </source>
</reference>
<accession>A0AAD9X3G3</accession>